<protein>
    <recommendedName>
        <fullName evidence="4">C-deglycosylation enzyme beta subunit</fullName>
    </recommendedName>
</protein>
<sequence length="147" mass="16559">MPAGSTYCIARGMLRGPIRNVRSADAEGGNYVAFDIGNQFLHPNHPLGWIRRLEIDIDGETVPAVGSFFVLRRQWFPLTHLRTITDVWWHMGETATLNLSRPPIAPGRRVIACRFFVSLFVNTPKIDLDDLWPSLTQNISAELICEG</sequence>
<evidence type="ECO:0000256" key="4">
    <source>
        <dbReference type="ARBA" id="ARBA00047208"/>
    </source>
</evidence>
<dbReference type="Pfam" id="PF19906">
    <property type="entry name" value="CGDB"/>
    <property type="match status" value="1"/>
</dbReference>
<reference evidence="6 7" key="1">
    <citation type="submission" date="2023-07" db="EMBL/GenBank/DDBJ databases">
        <title>Genomic Encyclopedia of Type Strains, Phase IV (KMG-IV): sequencing the most valuable type-strain genomes for metagenomic binning, comparative biology and taxonomic classification.</title>
        <authorList>
            <person name="Goeker M."/>
        </authorList>
    </citation>
    <scope>NUCLEOTIDE SEQUENCE [LARGE SCALE GENOMIC DNA]</scope>
    <source>
        <strain evidence="6 7">DSM 19619</strain>
    </source>
</reference>
<gene>
    <name evidence="6" type="ORF">QO011_001247</name>
</gene>
<dbReference type="EMBL" id="JAUSVX010000001">
    <property type="protein sequence ID" value="MDQ0468252.1"/>
    <property type="molecule type" value="Genomic_DNA"/>
</dbReference>
<keyword evidence="1" id="KW-0456">Lyase</keyword>
<evidence type="ECO:0000313" key="7">
    <source>
        <dbReference type="Proteomes" id="UP001242480"/>
    </source>
</evidence>
<organism evidence="6 7">
    <name type="scientific">Labrys wisconsinensis</name>
    <dbReference type="NCBI Taxonomy" id="425677"/>
    <lineage>
        <taxon>Bacteria</taxon>
        <taxon>Pseudomonadati</taxon>
        <taxon>Pseudomonadota</taxon>
        <taxon>Alphaproteobacteria</taxon>
        <taxon>Hyphomicrobiales</taxon>
        <taxon>Xanthobacteraceae</taxon>
        <taxon>Labrys</taxon>
    </lineage>
</organism>
<dbReference type="RefSeq" id="WP_307269086.1">
    <property type="nucleotide sequence ID" value="NZ_JAUSVX010000001.1"/>
</dbReference>
<feature type="domain" description="C-glycoside deglycosidase beta subunit" evidence="5">
    <location>
        <begin position="45"/>
        <end position="109"/>
    </location>
</feature>
<evidence type="ECO:0000256" key="3">
    <source>
        <dbReference type="ARBA" id="ARBA00046336"/>
    </source>
</evidence>
<evidence type="ECO:0000256" key="1">
    <source>
        <dbReference type="ARBA" id="ARBA00023239"/>
    </source>
</evidence>
<evidence type="ECO:0000256" key="2">
    <source>
        <dbReference type="ARBA" id="ARBA00023277"/>
    </source>
</evidence>
<comment type="similarity">
    <text evidence="3">Belongs to the C-glycoside deglycosidase beta subunit family.</text>
</comment>
<keyword evidence="7" id="KW-1185">Reference proteome</keyword>
<keyword evidence="2" id="KW-0119">Carbohydrate metabolism</keyword>
<evidence type="ECO:0000259" key="5">
    <source>
        <dbReference type="Pfam" id="PF19906"/>
    </source>
</evidence>
<dbReference type="Proteomes" id="UP001242480">
    <property type="component" value="Unassembled WGS sequence"/>
</dbReference>
<accession>A0ABU0J1X0</accession>
<name>A0ABU0J1X0_9HYPH</name>
<dbReference type="InterPro" id="IPR045959">
    <property type="entry name" value="CGDB"/>
</dbReference>
<comment type="caution">
    <text evidence="6">The sequence shown here is derived from an EMBL/GenBank/DDBJ whole genome shotgun (WGS) entry which is preliminary data.</text>
</comment>
<evidence type="ECO:0000313" key="6">
    <source>
        <dbReference type="EMBL" id="MDQ0468252.1"/>
    </source>
</evidence>
<proteinExistence type="inferred from homology"/>